<dbReference type="AlphaFoldDB" id="A0A0B6WU49"/>
<evidence type="ECO:0000313" key="2">
    <source>
        <dbReference type="Proteomes" id="UP000031518"/>
    </source>
</evidence>
<gene>
    <name evidence="1" type="ORF">PYK22_00204</name>
</gene>
<accession>A0A0B6WU49</accession>
<keyword evidence="2" id="KW-1185">Reference proteome</keyword>
<dbReference type="OrthoDB" id="115009at2"/>
<sequence length="246" mass="27097">MNARNLGFALIGFGLGLLFGFLLANSLGVRNALSIGQTPNTAQAPKGKSGELTLSEEELRRAIARADAEPQDLELQRSLGRALYLYAAQTGDRQALAASVRLLRRAYEIGATEYDDLIALANALFEEGRAMDRSQLTEARAFYQRALERRANDADAIARIGWTFYFERPPKLEQAIREFRRALSLNPKQELALHGLTVALITAGDLDRAQKALADLERANEIYPALPDLRAYLEQKKNAGAAIAKP</sequence>
<dbReference type="STRING" id="454194.PYK22_00204"/>
<dbReference type="Proteomes" id="UP000031518">
    <property type="component" value="Unassembled WGS sequence"/>
</dbReference>
<dbReference type="SUPFAM" id="SSF48452">
    <property type="entry name" value="TPR-like"/>
    <property type="match status" value="1"/>
</dbReference>
<proteinExistence type="predicted"/>
<reference evidence="1 2" key="1">
    <citation type="submission" date="2013-12" db="EMBL/GenBank/DDBJ databases">
        <authorList>
            <person name="Stott M."/>
        </authorList>
    </citation>
    <scope>NUCLEOTIDE SEQUENCE [LARGE SCALE GENOMIC DNA]</scope>
    <source>
        <strain evidence="1 2">K22</strain>
    </source>
</reference>
<dbReference type="RefSeq" id="WP_041973283.1">
    <property type="nucleotide sequence ID" value="NZ_CBXV010000001.1"/>
</dbReference>
<reference evidence="1 2" key="2">
    <citation type="submission" date="2015-01" db="EMBL/GenBank/DDBJ databases">
        <title>Complete genome sequence of Pyrinomonas methylaliphatogenes type strain K22T.</title>
        <authorList>
            <person name="Lee K.C.Y."/>
            <person name="Power J.F."/>
            <person name="Dunfield P.F."/>
            <person name="Morgan X.C."/>
            <person name="Huttenhower C."/>
            <person name="Stott M.B."/>
        </authorList>
    </citation>
    <scope>NUCLEOTIDE SEQUENCE [LARGE SCALE GENOMIC DNA]</scope>
    <source>
        <strain evidence="1 2">K22</strain>
    </source>
</reference>
<name>A0A0B6WU49_9BACT</name>
<organism evidence="1 2">
    <name type="scientific">Pyrinomonas methylaliphatogenes</name>
    <dbReference type="NCBI Taxonomy" id="454194"/>
    <lineage>
        <taxon>Bacteria</taxon>
        <taxon>Pseudomonadati</taxon>
        <taxon>Acidobacteriota</taxon>
        <taxon>Blastocatellia</taxon>
        <taxon>Blastocatellales</taxon>
        <taxon>Pyrinomonadaceae</taxon>
        <taxon>Pyrinomonas</taxon>
    </lineage>
</organism>
<dbReference type="EMBL" id="CBXV010000001">
    <property type="protein sequence ID" value="CDM64212.1"/>
    <property type="molecule type" value="Genomic_DNA"/>
</dbReference>
<protein>
    <submittedName>
        <fullName evidence="1">TPR repeat</fullName>
    </submittedName>
</protein>
<dbReference type="Pfam" id="PF14559">
    <property type="entry name" value="TPR_19"/>
    <property type="match status" value="1"/>
</dbReference>
<dbReference type="InterPro" id="IPR011990">
    <property type="entry name" value="TPR-like_helical_dom_sf"/>
</dbReference>
<evidence type="ECO:0000313" key="1">
    <source>
        <dbReference type="EMBL" id="CDM64212.1"/>
    </source>
</evidence>
<dbReference type="Gene3D" id="1.25.40.10">
    <property type="entry name" value="Tetratricopeptide repeat domain"/>
    <property type="match status" value="2"/>
</dbReference>